<protein>
    <submittedName>
        <fullName evidence="1">Uncharacterized protein</fullName>
    </submittedName>
</protein>
<dbReference type="AlphaFoldDB" id="A0A5B7I9H0"/>
<reference evidence="1 2" key="1">
    <citation type="submission" date="2019-05" db="EMBL/GenBank/DDBJ databases">
        <title>Another draft genome of Portunus trituberculatus and its Hox gene families provides insights of decapod evolution.</title>
        <authorList>
            <person name="Jeong J.-H."/>
            <person name="Song I."/>
            <person name="Kim S."/>
            <person name="Choi T."/>
            <person name="Kim D."/>
            <person name="Ryu S."/>
            <person name="Kim W."/>
        </authorList>
    </citation>
    <scope>NUCLEOTIDE SEQUENCE [LARGE SCALE GENOMIC DNA]</scope>
    <source>
        <tissue evidence="1">Muscle</tissue>
    </source>
</reference>
<keyword evidence="2" id="KW-1185">Reference proteome</keyword>
<dbReference type="Proteomes" id="UP000324222">
    <property type="component" value="Unassembled WGS sequence"/>
</dbReference>
<accession>A0A5B7I9H0</accession>
<organism evidence="1 2">
    <name type="scientific">Portunus trituberculatus</name>
    <name type="common">Swimming crab</name>
    <name type="synonym">Neptunus trituberculatus</name>
    <dbReference type="NCBI Taxonomy" id="210409"/>
    <lineage>
        <taxon>Eukaryota</taxon>
        <taxon>Metazoa</taxon>
        <taxon>Ecdysozoa</taxon>
        <taxon>Arthropoda</taxon>
        <taxon>Crustacea</taxon>
        <taxon>Multicrustacea</taxon>
        <taxon>Malacostraca</taxon>
        <taxon>Eumalacostraca</taxon>
        <taxon>Eucarida</taxon>
        <taxon>Decapoda</taxon>
        <taxon>Pleocyemata</taxon>
        <taxon>Brachyura</taxon>
        <taxon>Eubrachyura</taxon>
        <taxon>Portunoidea</taxon>
        <taxon>Portunidae</taxon>
        <taxon>Portuninae</taxon>
        <taxon>Portunus</taxon>
    </lineage>
</organism>
<comment type="caution">
    <text evidence="1">The sequence shown here is derived from an EMBL/GenBank/DDBJ whole genome shotgun (WGS) entry which is preliminary data.</text>
</comment>
<sequence length="76" mass="8449">MLFVEVEVEIVVVVVMEVEMVVVVVVEVKRWSHTPQNGEPYGPWRRLLLPLPLRACPLADPLCATLTDPLALVDTG</sequence>
<dbReference type="EMBL" id="VSRR010049780">
    <property type="protein sequence ID" value="MPC78943.1"/>
    <property type="molecule type" value="Genomic_DNA"/>
</dbReference>
<gene>
    <name evidence="1" type="ORF">E2C01_073452</name>
</gene>
<name>A0A5B7I9H0_PORTR</name>
<proteinExistence type="predicted"/>
<evidence type="ECO:0000313" key="1">
    <source>
        <dbReference type="EMBL" id="MPC78943.1"/>
    </source>
</evidence>
<evidence type="ECO:0000313" key="2">
    <source>
        <dbReference type="Proteomes" id="UP000324222"/>
    </source>
</evidence>